<dbReference type="PANTHER" id="PTHR12203">
    <property type="entry name" value="KDEL LYS-ASP-GLU-LEU CONTAINING - RELATED"/>
    <property type="match status" value="1"/>
</dbReference>
<evidence type="ECO:0000313" key="4">
    <source>
        <dbReference type="Proteomes" id="UP000054248"/>
    </source>
</evidence>
<keyword evidence="4" id="KW-1185">Reference proteome</keyword>
<dbReference type="PANTHER" id="PTHR12203:SF118">
    <property type="entry name" value="BETA-1,2-XYLOSYLTRANSFERASE 1"/>
    <property type="match status" value="1"/>
</dbReference>
<dbReference type="InterPro" id="IPR006598">
    <property type="entry name" value="CAP10"/>
</dbReference>
<feature type="transmembrane region" description="Helical" evidence="1">
    <location>
        <begin position="14"/>
        <end position="32"/>
    </location>
</feature>
<dbReference type="STRING" id="1051891.A0A0C3QCY1"/>
<dbReference type="Pfam" id="PF05686">
    <property type="entry name" value="Glyco_transf_90"/>
    <property type="match status" value="1"/>
</dbReference>
<dbReference type="EMBL" id="KN822991">
    <property type="protein sequence ID" value="KIO28700.1"/>
    <property type="molecule type" value="Genomic_DNA"/>
</dbReference>
<dbReference type="OrthoDB" id="541052at2759"/>
<reference evidence="3 4" key="1">
    <citation type="submission" date="2014-04" db="EMBL/GenBank/DDBJ databases">
        <authorList>
            <consortium name="DOE Joint Genome Institute"/>
            <person name="Kuo A."/>
            <person name="Girlanda M."/>
            <person name="Perotto S."/>
            <person name="Kohler A."/>
            <person name="Nagy L.G."/>
            <person name="Floudas D."/>
            <person name="Copeland A."/>
            <person name="Barry K.W."/>
            <person name="Cichocki N."/>
            <person name="Veneault-Fourrey C."/>
            <person name="LaButti K."/>
            <person name="Lindquist E.A."/>
            <person name="Lipzen A."/>
            <person name="Lundell T."/>
            <person name="Morin E."/>
            <person name="Murat C."/>
            <person name="Sun H."/>
            <person name="Tunlid A."/>
            <person name="Henrissat B."/>
            <person name="Grigoriev I.V."/>
            <person name="Hibbett D.S."/>
            <person name="Martin F."/>
            <person name="Nordberg H.P."/>
            <person name="Cantor M.N."/>
            <person name="Hua S.X."/>
        </authorList>
    </citation>
    <scope>NUCLEOTIDE SEQUENCE [LARGE SCALE GENOMIC DNA]</scope>
    <source>
        <strain evidence="3 4">MUT 4182</strain>
    </source>
</reference>
<keyword evidence="3" id="KW-0808">Transferase</keyword>
<dbReference type="InterPro" id="IPR051091">
    <property type="entry name" value="O-Glucosyltr/Glycosyltrsf_90"/>
</dbReference>
<accession>A0A0C3QCY1</accession>
<dbReference type="HOGENOM" id="CLU_005027_3_2_1"/>
<dbReference type="AlphaFoldDB" id="A0A0C3QCY1"/>
<keyword evidence="1" id="KW-0472">Membrane</keyword>
<proteinExistence type="predicted"/>
<keyword evidence="1" id="KW-0812">Transmembrane</keyword>
<gene>
    <name evidence="3" type="ORF">M407DRAFT_22128</name>
</gene>
<evidence type="ECO:0000313" key="3">
    <source>
        <dbReference type="EMBL" id="KIO28700.1"/>
    </source>
</evidence>
<dbReference type="SMART" id="SM00672">
    <property type="entry name" value="CAP10"/>
    <property type="match status" value="1"/>
</dbReference>
<name>A0A0C3QCY1_9AGAM</name>
<evidence type="ECO:0000256" key="1">
    <source>
        <dbReference type="SAM" id="Phobius"/>
    </source>
</evidence>
<dbReference type="Proteomes" id="UP000054248">
    <property type="component" value="Unassembled WGS sequence"/>
</dbReference>
<dbReference type="GO" id="GO:0016740">
    <property type="term" value="F:transferase activity"/>
    <property type="evidence" value="ECO:0007669"/>
    <property type="project" value="UniProtKB-KW"/>
</dbReference>
<feature type="domain" description="Glycosyl transferase CAP10" evidence="2">
    <location>
        <begin position="312"/>
        <end position="618"/>
    </location>
</feature>
<sequence>MALAPTSRRSWRRLTRILIFISFALVCLYYFLQSEDDQLTTWADGELETLTPTRPTIRKPKTPIIRHNWTELWEAKSDGKLVVPIDEKGNAISRIGFAQHPLLDLIEDAENKWKATLQRQSKTLEEAVREYERRYSRPPPKGFDDWYRFATERGVILIDEFDRINADIAPFLALAPKQVRERLADAANHFDTYHIHIEDGFADVAAAKNHEEQFKARDMVELISDFAEFLPNMDVHASLHDMGPNIFGDDFRAEIEQLLNKRDYMTTKKLTTFESKARNQRHNVTKACFDDAPAVLLEQEGILSPPPPNDTFEFIYSHPKTFNFCQNPSILSQNGIFSVRHARDSHVLPLFVQCKLQQGGDIQYPSLVQWQDPPAPEKLIPWRERPNNKLFWRGRMTGAHYNKQYGWRHTHRFRLHELAWNETFAEEEVPVLVDGDAKTQKGLKRKSFKRKELNDALLDVGLVGDVFQCDEKDGTCDEIRRSVTTLEPIYGAGKLAKYALDVDGNGWSGRYQSLLAAGSVVLKATVFPEWISDWLVPYYHFVPIQHDYSDLYSTMVFFAGYPTTSSDGKTTLTGGHEDLAESIAQHALDAGRSLWRWEDMQAYMFRLLLEYARAMNVNRDAMAYKPKVTGEGR</sequence>
<protein>
    <submittedName>
        <fullName evidence="3">Glycosyltransferase family 90 protein</fullName>
    </submittedName>
</protein>
<reference evidence="4" key="2">
    <citation type="submission" date="2015-01" db="EMBL/GenBank/DDBJ databases">
        <title>Evolutionary Origins and Diversification of the Mycorrhizal Mutualists.</title>
        <authorList>
            <consortium name="DOE Joint Genome Institute"/>
            <consortium name="Mycorrhizal Genomics Consortium"/>
            <person name="Kohler A."/>
            <person name="Kuo A."/>
            <person name="Nagy L.G."/>
            <person name="Floudas D."/>
            <person name="Copeland A."/>
            <person name="Barry K.W."/>
            <person name="Cichocki N."/>
            <person name="Veneault-Fourrey C."/>
            <person name="LaButti K."/>
            <person name="Lindquist E.A."/>
            <person name="Lipzen A."/>
            <person name="Lundell T."/>
            <person name="Morin E."/>
            <person name="Murat C."/>
            <person name="Riley R."/>
            <person name="Ohm R."/>
            <person name="Sun H."/>
            <person name="Tunlid A."/>
            <person name="Henrissat B."/>
            <person name="Grigoriev I.V."/>
            <person name="Hibbett D.S."/>
            <person name="Martin F."/>
        </authorList>
    </citation>
    <scope>NUCLEOTIDE SEQUENCE [LARGE SCALE GENOMIC DNA]</scope>
    <source>
        <strain evidence="4">MUT 4182</strain>
    </source>
</reference>
<keyword evidence="1" id="KW-1133">Transmembrane helix</keyword>
<evidence type="ECO:0000259" key="2">
    <source>
        <dbReference type="SMART" id="SM00672"/>
    </source>
</evidence>
<organism evidence="3 4">
    <name type="scientific">Tulasnella calospora MUT 4182</name>
    <dbReference type="NCBI Taxonomy" id="1051891"/>
    <lineage>
        <taxon>Eukaryota</taxon>
        <taxon>Fungi</taxon>
        <taxon>Dikarya</taxon>
        <taxon>Basidiomycota</taxon>
        <taxon>Agaricomycotina</taxon>
        <taxon>Agaricomycetes</taxon>
        <taxon>Cantharellales</taxon>
        <taxon>Tulasnellaceae</taxon>
        <taxon>Tulasnella</taxon>
    </lineage>
</organism>